<sequence length="234" mass="25741">MSFSSHHSKRRRLTQSGHYSGSGSAGPSTSTAPPGSPNPAFYWSTEAAWTPADQADWEAALARLTASAGLPLRWIENPEWKKICDCFLSKAKNPSSKVLTDRIIPEVLNVLKASAQVECRGSEATLQCDGWTGENHHHLIGFMMTAQRKLHTIRVHDASNDPKTAEELLKQMLLAISSIETEWGATVVACTTDASGESAKARRLLRQKLPHLVVPDCLAHQVWLSSGHRYNFLC</sequence>
<dbReference type="EMBL" id="KN819416">
    <property type="protein sequence ID" value="KIJ10127.1"/>
    <property type="molecule type" value="Genomic_DNA"/>
</dbReference>
<dbReference type="InterPro" id="IPR012337">
    <property type="entry name" value="RNaseH-like_sf"/>
</dbReference>
<dbReference type="Proteomes" id="UP000053647">
    <property type="component" value="Unassembled WGS sequence"/>
</dbReference>
<dbReference type="Pfam" id="PF04937">
    <property type="entry name" value="DUF659"/>
    <property type="match status" value="1"/>
</dbReference>
<feature type="domain" description="DUF659" evidence="2">
    <location>
        <begin position="117"/>
        <end position="222"/>
    </location>
</feature>
<feature type="compositionally biased region" description="Basic residues" evidence="1">
    <location>
        <begin position="1"/>
        <end position="13"/>
    </location>
</feature>
<dbReference type="AlphaFoldDB" id="A0A0C9TQX2"/>
<name>A0A0C9TQX2_PAXIN</name>
<dbReference type="SUPFAM" id="SSF53098">
    <property type="entry name" value="Ribonuclease H-like"/>
    <property type="match status" value="1"/>
</dbReference>
<organism evidence="3 4">
    <name type="scientific">Paxillus involutus ATCC 200175</name>
    <dbReference type="NCBI Taxonomy" id="664439"/>
    <lineage>
        <taxon>Eukaryota</taxon>
        <taxon>Fungi</taxon>
        <taxon>Dikarya</taxon>
        <taxon>Basidiomycota</taxon>
        <taxon>Agaricomycotina</taxon>
        <taxon>Agaricomycetes</taxon>
        <taxon>Agaricomycetidae</taxon>
        <taxon>Boletales</taxon>
        <taxon>Paxilineae</taxon>
        <taxon>Paxillaceae</taxon>
        <taxon>Paxillus</taxon>
    </lineage>
</organism>
<feature type="compositionally biased region" description="Low complexity" evidence="1">
    <location>
        <begin position="21"/>
        <end position="33"/>
    </location>
</feature>
<dbReference type="HOGENOM" id="CLU_103447_0_0_1"/>
<dbReference type="InterPro" id="IPR007021">
    <property type="entry name" value="DUF659"/>
</dbReference>
<gene>
    <name evidence="3" type="ORF">PAXINDRAFT_86523</name>
</gene>
<protein>
    <recommendedName>
        <fullName evidence="2">DUF659 domain-containing protein</fullName>
    </recommendedName>
</protein>
<dbReference type="OrthoDB" id="2423954at2759"/>
<evidence type="ECO:0000256" key="1">
    <source>
        <dbReference type="SAM" id="MobiDB-lite"/>
    </source>
</evidence>
<keyword evidence="4" id="KW-1185">Reference proteome</keyword>
<reference evidence="3 4" key="1">
    <citation type="submission" date="2014-06" db="EMBL/GenBank/DDBJ databases">
        <authorList>
            <consortium name="DOE Joint Genome Institute"/>
            <person name="Kuo A."/>
            <person name="Kohler A."/>
            <person name="Nagy L.G."/>
            <person name="Floudas D."/>
            <person name="Copeland A."/>
            <person name="Barry K.W."/>
            <person name="Cichocki N."/>
            <person name="Veneault-Fourrey C."/>
            <person name="LaButti K."/>
            <person name="Lindquist E.A."/>
            <person name="Lipzen A."/>
            <person name="Lundell T."/>
            <person name="Morin E."/>
            <person name="Murat C."/>
            <person name="Sun H."/>
            <person name="Tunlid A."/>
            <person name="Henrissat B."/>
            <person name="Grigoriev I.V."/>
            <person name="Hibbett D.S."/>
            <person name="Martin F."/>
            <person name="Nordberg H.P."/>
            <person name="Cantor M.N."/>
            <person name="Hua S.X."/>
        </authorList>
    </citation>
    <scope>NUCLEOTIDE SEQUENCE [LARGE SCALE GENOMIC DNA]</scope>
    <source>
        <strain evidence="3 4">ATCC 200175</strain>
    </source>
</reference>
<evidence type="ECO:0000313" key="4">
    <source>
        <dbReference type="Proteomes" id="UP000053647"/>
    </source>
</evidence>
<evidence type="ECO:0000313" key="3">
    <source>
        <dbReference type="EMBL" id="KIJ10127.1"/>
    </source>
</evidence>
<feature type="region of interest" description="Disordered" evidence="1">
    <location>
        <begin position="1"/>
        <end position="37"/>
    </location>
</feature>
<proteinExistence type="predicted"/>
<evidence type="ECO:0000259" key="2">
    <source>
        <dbReference type="Pfam" id="PF04937"/>
    </source>
</evidence>
<reference evidence="4" key="2">
    <citation type="submission" date="2015-01" db="EMBL/GenBank/DDBJ databases">
        <title>Evolutionary Origins and Diversification of the Mycorrhizal Mutualists.</title>
        <authorList>
            <consortium name="DOE Joint Genome Institute"/>
            <consortium name="Mycorrhizal Genomics Consortium"/>
            <person name="Kohler A."/>
            <person name="Kuo A."/>
            <person name="Nagy L.G."/>
            <person name="Floudas D."/>
            <person name="Copeland A."/>
            <person name="Barry K.W."/>
            <person name="Cichocki N."/>
            <person name="Veneault-Fourrey C."/>
            <person name="LaButti K."/>
            <person name="Lindquist E.A."/>
            <person name="Lipzen A."/>
            <person name="Lundell T."/>
            <person name="Morin E."/>
            <person name="Murat C."/>
            <person name="Riley R."/>
            <person name="Ohm R."/>
            <person name="Sun H."/>
            <person name="Tunlid A."/>
            <person name="Henrissat B."/>
            <person name="Grigoriev I.V."/>
            <person name="Hibbett D.S."/>
            <person name="Martin F."/>
        </authorList>
    </citation>
    <scope>NUCLEOTIDE SEQUENCE [LARGE SCALE GENOMIC DNA]</scope>
    <source>
        <strain evidence="4">ATCC 200175</strain>
    </source>
</reference>
<accession>A0A0C9TQX2</accession>